<dbReference type="PROSITE" id="PS51007">
    <property type="entry name" value="CYTC"/>
    <property type="match status" value="1"/>
</dbReference>
<feature type="transmembrane region" description="Helical" evidence="5">
    <location>
        <begin position="22"/>
        <end position="40"/>
    </location>
</feature>
<keyword evidence="1 4" id="KW-0349">Heme</keyword>
<name>A0A1D7UXG9_9LEPT</name>
<dbReference type="KEGG" id="laj:A0128_10785"/>
<dbReference type="GO" id="GO:0009055">
    <property type="term" value="F:electron transfer activity"/>
    <property type="evidence" value="ECO:0007669"/>
    <property type="project" value="InterPro"/>
</dbReference>
<dbReference type="PANTHER" id="PTHR33751:SF1">
    <property type="entry name" value="CBB3-TYPE CYTOCHROME C OXIDASE SUBUNIT FIXP"/>
    <property type="match status" value="1"/>
</dbReference>
<evidence type="ECO:0000259" key="6">
    <source>
        <dbReference type="PROSITE" id="PS51007"/>
    </source>
</evidence>
<reference evidence="7 8" key="1">
    <citation type="submission" date="2016-04" db="EMBL/GenBank/DDBJ databases">
        <title>Complete genome seqeunce of Leptospira alstonii serovar Room22.</title>
        <authorList>
            <person name="Nally J.E."/>
            <person name="Bayles D.O."/>
            <person name="Hurley D."/>
            <person name="Fanning S."/>
            <person name="McMahon B.J."/>
            <person name="Arent Z."/>
        </authorList>
    </citation>
    <scope>NUCLEOTIDE SEQUENCE [LARGE SCALE GENOMIC DNA]</scope>
    <source>
        <strain evidence="7 8">GWTS #1</strain>
    </source>
</reference>
<keyword evidence="5" id="KW-1133">Transmembrane helix</keyword>
<dbReference type="RefSeq" id="WP_069607515.1">
    <property type="nucleotide sequence ID" value="NZ_CP015217.1"/>
</dbReference>
<keyword evidence="8" id="KW-1185">Reference proteome</keyword>
<dbReference type="Proteomes" id="UP000094197">
    <property type="component" value="Chromosome 1"/>
</dbReference>
<dbReference type="InterPro" id="IPR036909">
    <property type="entry name" value="Cyt_c-like_dom_sf"/>
</dbReference>
<dbReference type="Gene3D" id="6.10.280.130">
    <property type="match status" value="1"/>
</dbReference>
<dbReference type="OrthoDB" id="7933886at2"/>
<sequence>MTHDSNKDFDGIKQSDNPMPEWWKWIFVICIVVAVGYSIYFHKFSSWEQDVAYENEVKEYEAKYPKAVAVATNDGSNPLRGNAEAIAEGEKTFKTVCAACHGPTGQGLVGPNLIDAEWIHGSLDSEVYATIMKGIAVDKTKLGRGPMPPHENSLGSEKVYQVMAWLATQNASLKASK</sequence>
<evidence type="ECO:0000256" key="2">
    <source>
        <dbReference type="ARBA" id="ARBA00022723"/>
    </source>
</evidence>
<dbReference type="PANTHER" id="PTHR33751">
    <property type="entry name" value="CBB3-TYPE CYTOCHROME C OXIDASE SUBUNIT FIXP"/>
    <property type="match status" value="1"/>
</dbReference>
<dbReference type="AlphaFoldDB" id="A0A1D7UXG9"/>
<gene>
    <name evidence="7" type="ORF">A0128_10785</name>
</gene>
<evidence type="ECO:0000256" key="3">
    <source>
        <dbReference type="ARBA" id="ARBA00023004"/>
    </source>
</evidence>
<keyword evidence="5" id="KW-0472">Membrane</keyword>
<evidence type="ECO:0000256" key="1">
    <source>
        <dbReference type="ARBA" id="ARBA00022617"/>
    </source>
</evidence>
<dbReference type="InterPro" id="IPR038414">
    <property type="entry name" value="CcoP_N_sf"/>
</dbReference>
<dbReference type="SUPFAM" id="SSF46626">
    <property type="entry name" value="Cytochrome c"/>
    <property type="match status" value="1"/>
</dbReference>
<dbReference type="Pfam" id="PF13442">
    <property type="entry name" value="Cytochrome_CBB3"/>
    <property type="match status" value="1"/>
</dbReference>
<organism evidence="7 8">
    <name type="scientific">Leptospira tipperaryensis</name>
    <dbReference type="NCBI Taxonomy" id="2564040"/>
    <lineage>
        <taxon>Bacteria</taxon>
        <taxon>Pseudomonadati</taxon>
        <taxon>Spirochaetota</taxon>
        <taxon>Spirochaetia</taxon>
        <taxon>Leptospirales</taxon>
        <taxon>Leptospiraceae</taxon>
        <taxon>Leptospira</taxon>
    </lineage>
</organism>
<dbReference type="EMBL" id="CP015217">
    <property type="protein sequence ID" value="AOP34289.1"/>
    <property type="molecule type" value="Genomic_DNA"/>
</dbReference>
<keyword evidence="3 4" id="KW-0408">Iron</keyword>
<keyword evidence="5" id="KW-0812">Transmembrane</keyword>
<dbReference type="InterPro" id="IPR032858">
    <property type="entry name" value="CcoP_N"/>
</dbReference>
<accession>A0A1D7UXG9</accession>
<protein>
    <submittedName>
        <fullName evidence="7">Cytochrome C</fullName>
    </submittedName>
</protein>
<evidence type="ECO:0000256" key="4">
    <source>
        <dbReference type="PROSITE-ProRule" id="PRU00433"/>
    </source>
</evidence>
<evidence type="ECO:0000256" key="5">
    <source>
        <dbReference type="SAM" id="Phobius"/>
    </source>
</evidence>
<proteinExistence type="predicted"/>
<dbReference type="GO" id="GO:0020037">
    <property type="term" value="F:heme binding"/>
    <property type="evidence" value="ECO:0007669"/>
    <property type="project" value="InterPro"/>
</dbReference>
<evidence type="ECO:0000313" key="7">
    <source>
        <dbReference type="EMBL" id="AOP34289.1"/>
    </source>
</evidence>
<dbReference type="InterPro" id="IPR009056">
    <property type="entry name" value="Cyt_c-like_dom"/>
</dbReference>
<dbReference type="Gene3D" id="1.10.760.10">
    <property type="entry name" value="Cytochrome c-like domain"/>
    <property type="match status" value="1"/>
</dbReference>
<dbReference type="Pfam" id="PF14715">
    <property type="entry name" value="FixP_N"/>
    <property type="match status" value="1"/>
</dbReference>
<feature type="domain" description="Cytochrome c" evidence="6">
    <location>
        <begin position="84"/>
        <end position="170"/>
    </location>
</feature>
<evidence type="ECO:0000313" key="8">
    <source>
        <dbReference type="Proteomes" id="UP000094197"/>
    </source>
</evidence>
<dbReference type="InterPro" id="IPR050597">
    <property type="entry name" value="Cytochrome_c_Oxidase_Subunit"/>
</dbReference>
<keyword evidence="2 4" id="KW-0479">Metal-binding</keyword>
<dbReference type="GO" id="GO:0046872">
    <property type="term" value="F:metal ion binding"/>
    <property type="evidence" value="ECO:0007669"/>
    <property type="project" value="UniProtKB-KW"/>
</dbReference>